<feature type="domain" description="DUF7043" evidence="2">
    <location>
        <begin position="307"/>
        <end position="419"/>
    </location>
</feature>
<organism evidence="4 5">
    <name type="scientific">Limulus polyphemus</name>
    <name type="common">Atlantic horseshoe crab</name>
    <dbReference type="NCBI Taxonomy" id="6850"/>
    <lineage>
        <taxon>Eukaryota</taxon>
        <taxon>Metazoa</taxon>
        <taxon>Ecdysozoa</taxon>
        <taxon>Arthropoda</taxon>
        <taxon>Chelicerata</taxon>
        <taxon>Merostomata</taxon>
        <taxon>Xiphosura</taxon>
        <taxon>Limulidae</taxon>
        <taxon>Limulus</taxon>
    </lineage>
</organism>
<evidence type="ECO:0000259" key="2">
    <source>
        <dbReference type="Pfam" id="PF23070"/>
    </source>
</evidence>
<evidence type="ECO:0000313" key="5">
    <source>
        <dbReference type="RefSeq" id="XP_013794510.1"/>
    </source>
</evidence>
<reference evidence="5" key="1">
    <citation type="submission" date="2025-08" db="UniProtKB">
        <authorList>
            <consortium name="RefSeq"/>
        </authorList>
    </citation>
    <scope>IDENTIFICATION</scope>
    <source>
        <tissue evidence="5">Muscle</tissue>
    </source>
</reference>
<dbReference type="PANTHER" id="PTHR22255:SF9">
    <property type="entry name" value="LP06548P"/>
    <property type="match status" value="1"/>
</dbReference>
<evidence type="ECO:0000259" key="1">
    <source>
        <dbReference type="Pfam" id="PF23069"/>
    </source>
</evidence>
<sequence>MDFLSLEELTSSSLIDSLSSSPALCSSLKFLGLNRMLTYIHFEPSGIHLVKTTFLVTLFLCFSSGCHALAEPTCQFPAHWTGNWFQKGFRDSISIRDGSISSKGVCREVDGDKFLLETKSETCFRCVVIHERHENVLQYKETYCSSTNNLEEKCREISGDAPLHSMFRLDTTPIPCPFKGSFTFSYSRGHGECSNPVSTVDSCTDDSHLFFKFQACADVRNSESREEKLSCFGSWKEGSTRYLIAKMEHKDTITEEDKFRCFVYDKLKNGSGYQIAQSGDATCDGLFSATEGSRTMTLIKSESFSGAKCRFPLWFTEYSHWQSLDGSKFYTTDNSLKSFRLSNSSRKGDSMRVACNRIHELHDSLYEITVHVTSGCMFGNRGYKCMRIHRRTSHVVEIQMGKQVLHAGEACSEDVFDSSEEEYLTLTTKTPKTGGCPLMGVYKMKESKPQFAMLVASDSDDHSCTEWSVLSVACTKNDRLEFQMECSSEKKVKSFQCHGSWEENGTHYLIASVPETRKRYCMAFTEEDKVLYLSSSPQACVRTVNLENNGQVVFSMTNIGGCSERNGAKGTDTSFSHVLVVLVFAHFLKLMLMDNTRPSR</sequence>
<dbReference type="InterPro" id="IPR055472">
    <property type="entry name" value="DUF7044"/>
</dbReference>
<dbReference type="GeneID" id="106478505"/>
<dbReference type="InterPro" id="IPR055471">
    <property type="entry name" value="DUF7043"/>
</dbReference>
<feature type="domain" description="DUF7042" evidence="1">
    <location>
        <begin position="173"/>
        <end position="299"/>
    </location>
</feature>
<keyword evidence="4" id="KW-1185">Reference proteome</keyword>
<proteinExistence type="predicted"/>
<feature type="domain" description="DUF7044" evidence="3">
    <location>
        <begin position="73"/>
        <end position="155"/>
    </location>
</feature>
<feature type="domain" description="DUF7042" evidence="1">
    <location>
        <begin position="436"/>
        <end position="549"/>
    </location>
</feature>
<protein>
    <submittedName>
        <fullName evidence="5">Uncharacterized protein LOC106478505 isoform X1</fullName>
    </submittedName>
</protein>
<dbReference type="Pfam" id="PF23069">
    <property type="entry name" value="DUF7042"/>
    <property type="match status" value="2"/>
</dbReference>
<evidence type="ECO:0000313" key="4">
    <source>
        <dbReference type="Proteomes" id="UP000694941"/>
    </source>
</evidence>
<dbReference type="RefSeq" id="XP_013794510.1">
    <property type="nucleotide sequence ID" value="XM_013939056.2"/>
</dbReference>
<dbReference type="PANTHER" id="PTHR22255">
    <property type="entry name" value="LP06548P"/>
    <property type="match status" value="1"/>
</dbReference>
<accession>A0ABM1C5F4</accession>
<gene>
    <name evidence="5" type="primary">LOC106478505</name>
</gene>
<dbReference type="Pfam" id="PF23070">
    <property type="entry name" value="DUF7043"/>
    <property type="match status" value="1"/>
</dbReference>
<dbReference type="InterPro" id="IPR055470">
    <property type="entry name" value="DUF7042"/>
</dbReference>
<dbReference type="Proteomes" id="UP000694941">
    <property type="component" value="Unplaced"/>
</dbReference>
<dbReference type="Pfam" id="PF23071">
    <property type="entry name" value="DUF7044"/>
    <property type="match status" value="1"/>
</dbReference>
<evidence type="ECO:0000259" key="3">
    <source>
        <dbReference type="Pfam" id="PF23071"/>
    </source>
</evidence>
<name>A0ABM1C5F4_LIMPO</name>